<protein>
    <submittedName>
        <fullName evidence="2">MaoC family dehydratase N-terminal domain-containing protein</fullName>
    </submittedName>
</protein>
<proteinExistence type="predicted"/>
<comment type="caution">
    <text evidence="2">The sequence shown here is derived from an EMBL/GenBank/DDBJ whole genome shotgun (WGS) entry which is preliminary data.</text>
</comment>
<dbReference type="CDD" id="cd03441">
    <property type="entry name" value="R_hydratase_like"/>
    <property type="match status" value="1"/>
</dbReference>
<dbReference type="PIRSF" id="PIRSF018072">
    <property type="entry name" value="UCP018072"/>
    <property type="match status" value="1"/>
</dbReference>
<dbReference type="RefSeq" id="WP_217965053.1">
    <property type="nucleotide sequence ID" value="NZ_JAHTBN010000005.1"/>
</dbReference>
<evidence type="ECO:0000313" key="2">
    <source>
        <dbReference type="EMBL" id="MFC4200198.1"/>
    </source>
</evidence>
<dbReference type="Pfam" id="PF13452">
    <property type="entry name" value="FAS1_DH_region"/>
    <property type="match status" value="1"/>
</dbReference>
<dbReference type="InterPro" id="IPR039569">
    <property type="entry name" value="FAS1-like_DH_region"/>
</dbReference>
<reference evidence="3" key="1">
    <citation type="journal article" date="2019" name="Int. J. Syst. Evol. Microbiol.">
        <title>The Global Catalogue of Microorganisms (GCM) 10K type strain sequencing project: providing services to taxonomists for standard genome sequencing and annotation.</title>
        <authorList>
            <consortium name="The Broad Institute Genomics Platform"/>
            <consortium name="The Broad Institute Genome Sequencing Center for Infectious Disease"/>
            <person name="Wu L."/>
            <person name="Ma J."/>
        </authorList>
    </citation>
    <scope>NUCLEOTIDE SEQUENCE [LARGE SCALE GENOMIC DNA]</scope>
    <source>
        <strain evidence="3">LMG 24813</strain>
    </source>
</reference>
<accession>A0ABV8NW58</accession>
<evidence type="ECO:0000259" key="1">
    <source>
        <dbReference type="Pfam" id="PF13452"/>
    </source>
</evidence>
<keyword evidence="3" id="KW-1185">Reference proteome</keyword>
<dbReference type="EMBL" id="JBHSBV010000001">
    <property type="protein sequence ID" value="MFC4200198.1"/>
    <property type="molecule type" value="Genomic_DNA"/>
</dbReference>
<dbReference type="InterPro" id="IPR016709">
    <property type="entry name" value="HadA-like"/>
</dbReference>
<name>A0ABV8NW58_9BURK</name>
<evidence type="ECO:0000313" key="3">
    <source>
        <dbReference type="Proteomes" id="UP001595848"/>
    </source>
</evidence>
<gene>
    <name evidence="2" type="ORF">ACFOY1_04455</name>
</gene>
<organism evidence="2 3">
    <name type="scientific">Candidimonas humi</name>
    <dbReference type="NCBI Taxonomy" id="683355"/>
    <lineage>
        <taxon>Bacteria</taxon>
        <taxon>Pseudomonadati</taxon>
        <taxon>Pseudomonadota</taxon>
        <taxon>Betaproteobacteria</taxon>
        <taxon>Burkholderiales</taxon>
        <taxon>Alcaligenaceae</taxon>
        <taxon>Candidimonas</taxon>
    </lineage>
</organism>
<dbReference type="Proteomes" id="UP001595848">
    <property type="component" value="Unassembled WGS sequence"/>
</dbReference>
<feature type="domain" description="FAS1-like dehydratase" evidence="1">
    <location>
        <begin position="6"/>
        <end position="135"/>
    </location>
</feature>
<sequence>MEVDLSWIGKATEPFVVEIEKGAIRVFAEAIGDTDPLSFDESLARSRGYMGLVAPLTFPASFRPPRRQPWLAGLDEGRILAGEQYFRYARRVVAGDVLDCRLCLLRVEEKSGRSGTMQLLVQEMQATDRSGALVVSNGRVVVYRSAGKLGAR</sequence>